<dbReference type="AlphaFoldDB" id="L9YZW8"/>
<comment type="subcellular location">
    <subcellularLocation>
        <location evidence="1">Membrane</location>
    </subcellularLocation>
</comment>
<protein>
    <submittedName>
        <fullName evidence="6">Oligopeptide/dipeptide ABC transporter, ATPase subunit</fullName>
    </submittedName>
</protein>
<keyword evidence="7" id="KW-1185">Reference proteome</keyword>
<feature type="domain" description="ABC transporter" evidence="5">
    <location>
        <begin position="26"/>
        <end position="62"/>
    </location>
</feature>
<keyword evidence="2" id="KW-0813">Transport</keyword>
<evidence type="ECO:0000313" key="6">
    <source>
        <dbReference type="EMBL" id="ELY78468.1"/>
    </source>
</evidence>
<dbReference type="PANTHER" id="PTHR43297">
    <property type="entry name" value="OLIGOPEPTIDE TRANSPORT ATP-BINDING PROTEIN APPD"/>
    <property type="match status" value="1"/>
</dbReference>
<evidence type="ECO:0000259" key="5">
    <source>
        <dbReference type="Pfam" id="PF00005"/>
    </source>
</evidence>
<proteinExistence type="predicted"/>
<dbReference type="GO" id="GO:0016020">
    <property type="term" value="C:membrane"/>
    <property type="evidence" value="ECO:0007669"/>
    <property type="project" value="UniProtKB-SubCell"/>
</dbReference>
<dbReference type="SUPFAM" id="SSF52540">
    <property type="entry name" value="P-loop containing nucleoside triphosphate hydrolases"/>
    <property type="match status" value="1"/>
</dbReference>
<dbReference type="RefSeq" id="WP_008456846.1">
    <property type="nucleotide sequence ID" value="NZ_AOIJ01000057.1"/>
</dbReference>
<dbReference type="Proteomes" id="UP000011592">
    <property type="component" value="Unassembled WGS sequence"/>
</dbReference>
<dbReference type="InterPro" id="IPR003439">
    <property type="entry name" value="ABC_transporter-like_ATP-bd"/>
</dbReference>
<organism evidence="6 7">
    <name type="scientific">Natrinema gari JCM 14663</name>
    <dbReference type="NCBI Taxonomy" id="1230459"/>
    <lineage>
        <taxon>Archaea</taxon>
        <taxon>Methanobacteriati</taxon>
        <taxon>Methanobacteriota</taxon>
        <taxon>Stenosarchaea group</taxon>
        <taxon>Halobacteria</taxon>
        <taxon>Halobacteriales</taxon>
        <taxon>Natrialbaceae</taxon>
        <taxon>Natrinema</taxon>
    </lineage>
</organism>
<dbReference type="InterPro" id="IPR050388">
    <property type="entry name" value="ABC_Ni/Peptide_Import"/>
</dbReference>
<comment type="caution">
    <text evidence="6">The sequence shown here is derived from an EMBL/GenBank/DDBJ whole genome shotgun (WGS) entry which is preliminary data.</text>
</comment>
<reference evidence="6 7" key="1">
    <citation type="journal article" date="2014" name="PLoS Genet.">
        <title>Phylogenetically driven sequencing of extremely halophilic archaea reveals strategies for static and dynamic osmo-response.</title>
        <authorList>
            <person name="Becker E.A."/>
            <person name="Seitzer P.M."/>
            <person name="Tritt A."/>
            <person name="Larsen D."/>
            <person name="Krusor M."/>
            <person name="Yao A.I."/>
            <person name="Wu D."/>
            <person name="Madern D."/>
            <person name="Eisen J.A."/>
            <person name="Darling A.E."/>
            <person name="Facciotti M.T."/>
        </authorList>
    </citation>
    <scope>NUCLEOTIDE SEQUENCE [LARGE SCALE GENOMIC DNA]</scope>
    <source>
        <strain evidence="6 7">JCM 14663</strain>
    </source>
</reference>
<dbReference type="Pfam" id="PF00005">
    <property type="entry name" value="ABC_tran"/>
    <property type="match status" value="1"/>
</dbReference>
<evidence type="ECO:0000256" key="2">
    <source>
        <dbReference type="ARBA" id="ARBA00022448"/>
    </source>
</evidence>
<name>L9YZW8_9EURY</name>
<dbReference type="PANTHER" id="PTHR43297:SF2">
    <property type="entry name" value="DIPEPTIDE TRANSPORT ATP-BINDING PROTEIN DPPD"/>
    <property type="match status" value="1"/>
</dbReference>
<dbReference type="PATRIC" id="fig|1230459.4.peg.2722"/>
<evidence type="ECO:0000256" key="4">
    <source>
        <dbReference type="ARBA" id="ARBA00023136"/>
    </source>
</evidence>
<gene>
    <name evidence="6" type="ORF">C486_13597</name>
</gene>
<evidence type="ECO:0000256" key="1">
    <source>
        <dbReference type="ARBA" id="ARBA00004370"/>
    </source>
</evidence>
<keyword evidence="4" id="KW-0472">Membrane</keyword>
<dbReference type="GO" id="GO:0016887">
    <property type="term" value="F:ATP hydrolysis activity"/>
    <property type="evidence" value="ECO:0007669"/>
    <property type="project" value="InterPro"/>
</dbReference>
<accession>L9YZW8</accession>
<dbReference type="GO" id="GO:0005524">
    <property type="term" value="F:ATP binding"/>
    <property type="evidence" value="ECO:0007669"/>
    <property type="project" value="InterPro"/>
</dbReference>
<dbReference type="InterPro" id="IPR027417">
    <property type="entry name" value="P-loop_NTPase"/>
</dbReference>
<dbReference type="EMBL" id="AOIJ01000057">
    <property type="protein sequence ID" value="ELY78468.1"/>
    <property type="molecule type" value="Genomic_DNA"/>
</dbReference>
<evidence type="ECO:0000313" key="7">
    <source>
        <dbReference type="Proteomes" id="UP000011592"/>
    </source>
</evidence>
<keyword evidence="3" id="KW-1003">Cell membrane</keyword>
<sequence length="102" mass="10892">MTEPLLDVDDLQVRFDTGSRTVRAIDGLSLSVGSGEIVGLVGESGCGKSAAIRAIAGLHGPTPAFRALSRSMTPTFGHSPTTAFCGFARRDSRRSFRTRRRP</sequence>
<dbReference type="Gene3D" id="3.40.50.300">
    <property type="entry name" value="P-loop containing nucleotide triphosphate hydrolases"/>
    <property type="match status" value="1"/>
</dbReference>
<evidence type="ECO:0000256" key="3">
    <source>
        <dbReference type="ARBA" id="ARBA00022475"/>
    </source>
</evidence>